<feature type="compositionally biased region" description="Basic and acidic residues" evidence="1">
    <location>
        <begin position="216"/>
        <end position="232"/>
    </location>
</feature>
<reference evidence="4" key="1">
    <citation type="journal article" date="2013" name="Genetics">
        <title>The draft genome and transcriptome of Panagrellus redivivus are shaped by the harsh demands of a free-living lifestyle.</title>
        <authorList>
            <person name="Srinivasan J."/>
            <person name="Dillman A.R."/>
            <person name="Macchietto M.G."/>
            <person name="Heikkinen L."/>
            <person name="Lakso M."/>
            <person name="Fracchia K.M."/>
            <person name="Antoshechkin I."/>
            <person name="Mortazavi A."/>
            <person name="Wong G."/>
            <person name="Sternberg P.W."/>
        </authorList>
    </citation>
    <scope>NUCLEOTIDE SEQUENCE [LARGE SCALE GENOMIC DNA]</scope>
    <source>
        <strain evidence="4">MT8872</strain>
    </source>
</reference>
<feature type="signal peptide" evidence="3">
    <location>
        <begin position="1"/>
        <end position="20"/>
    </location>
</feature>
<dbReference type="AlphaFoldDB" id="A0A7E4VLH9"/>
<sequence length="311" mass="35655">MLNIYSHSLSILFLFSYCHALKYVWVPPWRQNVSQIPDPKWHFFVQDKFQVESIIQNVTAVHPVLRGCTVSRVYEAILRKGQPRTEILTLFQQKKGEFLVNVTLNGSDIFVNNKYYLTTRWTLLDTKTDIWLEKHPERTEVWATLELQGSIEFMSPEYEWVYLKMGKEPCSEVKIKVADGYAELLIRKTHMAFPAESYDDVFILPTTTTTTILTPENKEREHDESDASSNEKEVQKASPVTALICAACAVFVLIAAVLLFFLGFRLGRWHARKQAFKNGYIKVEESVASATPNDAENKTTEAVHTPVSTKL</sequence>
<keyword evidence="2" id="KW-1133">Transmembrane helix</keyword>
<evidence type="ECO:0000256" key="3">
    <source>
        <dbReference type="SAM" id="SignalP"/>
    </source>
</evidence>
<evidence type="ECO:0000313" key="5">
    <source>
        <dbReference type="WBParaSite" id="Pan_g22642.t1"/>
    </source>
</evidence>
<proteinExistence type="predicted"/>
<evidence type="ECO:0000256" key="1">
    <source>
        <dbReference type="SAM" id="MobiDB-lite"/>
    </source>
</evidence>
<protein>
    <submittedName>
        <fullName evidence="5">Ig-like domain-containing protein</fullName>
    </submittedName>
</protein>
<feature type="region of interest" description="Disordered" evidence="1">
    <location>
        <begin position="213"/>
        <end position="232"/>
    </location>
</feature>
<organism evidence="4 5">
    <name type="scientific">Panagrellus redivivus</name>
    <name type="common">Microworm</name>
    <dbReference type="NCBI Taxonomy" id="6233"/>
    <lineage>
        <taxon>Eukaryota</taxon>
        <taxon>Metazoa</taxon>
        <taxon>Ecdysozoa</taxon>
        <taxon>Nematoda</taxon>
        <taxon>Chromadorea</taxon>
        <taxon>Rhabditida</taxon>
        <taxon>Tylenchina</taxon>
        <taxon>Panagrolaimomorpha</taxon>
        <taxon>Panagrolaimoidea</taxon>
        <taxon>Panagrolaimidae</taxon>
        <taxon>Panagrellus</taxon>
    </lineage>
</organism>
<accession>A0A7E4VLH9</accession>
<name>A0A7E4VLH9_PANRE</name>
<evidence type="ECO:0000313" key="4">
    <source>
        <dbReference type="Proteomes" id="UP000492821"/>
    </source>
</evidence>
<dbReference type="Proteomes" id="UP000492821">
    <property type="component" value="Unassembled WGS sequence"/>
</dbReference>
<reference evidence="5" key="2">
    <citation type="submission" date="2020-10" db="UniProtKB">
        <authorList>
            <consortium name="WormBaseParasite"/>
        </authorList>
    </citation>
    <scope>IDENTIFICATION</scope>
</reference>
<dbReference type="WBParaSite" id="Pan_g22642.t1">
    <property type="protein sequence ID" value="Pan_g22642.t1"/>
    <property type="gene ID" value="Pan_g22642"/>
</dbReference>
<feature type="region of interest" description="Disordered" evidence="1">
    <location>
        <begin position="288"/>
        <end position="311"/>
    </location>
</feature>
<feature type="compositionally biased region" description="Polar residues" evidence="1">
    <location>
        <begin position="302"/>
        <end position="311"/>
    </location>
</feature>
<keyword evidence="3" id="KW-0732">Signal</keyword>
<feature type="transmembrane region" description="Helical" evidence="2">
    <location>
        <begin position="240"/>
        <end position="264"/>
    </location>
</feature>
<keyword evidence="2" id="KW-0472">Membrane</keyword>
<evidence type="ECO:0000256" key="2">
    <source>
        <dbReference type="SAM" id="Phobius"/>
    </source>
</evidence>
<keyword evidence="4" id="KW-1185">Reference proteome</keyword>
<feature type="chain" id="PRO_5028831668" evidence="3">
    <location>
        <begin position="21"/>
        <end position="311"/>
    </location>
</feature>
<keyword evidence="2" id="KW-0812">Transmembrane</keyword>